<sequence length="156" mass="17982">MAIQIIPFKSELATEFRDLNLVWLNEYFHLEPKDSELLGRAREEIIDPGGAIFFAETAEGHIIGCFSLIPYGTNSFELGKMTVKKGYEGQKIGHDLLVFAINYTREQGKEWLVLYSNTILETAIYLYRKFGFEEIEMEFPPPYTRSNIKMALKISD</sequence>
<keyword evidence="4" id="KW-1185">Reference proteome</keyword>
<dbReference type="AlphaFoldDB" id="A0A411E9D5"/>
<evidence type="ECO:0000313" key="3">
    <source>
        <dbReference type="EMBL" id="QBA64299.1"/>
    </source>
</evidence>
<gene>
    <name evidence="3" type="ORF">EQY75_07005</name>
</gene>
<name>A0A411E9D5_9FLAO</name>
<dbReference type="OrthoDB" id="1431064at2"/>
<dbReference type="PANTHER" id="PTHR13947:SF37">
    <property type="entry name" value="LD18367P"/>
    <property type="match status" value="1"/>
</dbReference>
<dbReference type="PANTHER" id="PTHR13947">
    <property type="entry name" value="GNAT FAMILY N-ACETYLTRANSFERASE"/>
    <property type="match status" value="1"/>
</dbReference>
<keyword evidence="1 3" id="KW-0808">Transferase</keyword>
<dbReference type="KEGG" id="mur:EQY75_07005"/>
<organism evidence="3 4">
    <name type="scientific">Muriicola soli</name>
    <dbReference type="NCBI Taxonomy" id="2507538"/>
    <lineage>
        <taxon>Bacteria</taxon>
        <taxon>Pseudomonadati</taxon>
        <taxon>Bacteroidota</taxon>
        <taxon>Flavobacteriia</taxon>
        <taxon>Flavobacteriales</taxon>
        <taxon>Flavobacteriaceae</taxon>
        <taxon>Muriicola</taxon>
    </lineage>
</organism>
<dbReference type="PROSITE" id="PS51186">
    <property type="entry name" value="GNAT"/>
    <property type="match status" value="1"/>
</dbReference>
<feature type="domain" description="N-acetyltransferase" evidence="2">
    <location>
        <begin position="14"/>
        <end position="155"/>
    </location>
</feature>
<dbReference type="SUPFAM" id="SSF55729">
    <property type="entry name" value="Acyl-CoA N-acyltransferases (Nat)"/>
    <property type="match status" value="1"/>
</dbReference>
<reference evidence="3 4" key="1">
    <citation type="submission" date="2019-01" db="EMBL/GenBank/DDBJ databases">
        <title>Muriicola soli sp. nov., isolated from soil.</title>
        <authorList>
            <person name="Kang H.J."/>
            <person name="Kim S.B."/>
        </authorList>
    </citation>
    <scope>NUCLEOTIDE SEQUENCE [LARGE SCALE GENOMIC DNA]</scope>
    <source>
        <strain evidence="3 4">MMS17-SY002</strain>
    </source>
</reference>
<dbReference type="Gene3D" id="3.40.630.30">
    <property type="match status" value="1"/>
</dbReference>
<evidence type="ECO:0000256" key="1">
    <source>
        <dbReference type="ARBA" id="ARBA00022679"/>
    </source>
</evidence>
<protein>
    <submittedName>
        <fullName evidence="3">N-acetyltransferase</fullName>
    </submittedName>
</protein>
<dbReference type="RefSeq" id="WP_129604254.1">
    <property type="nucleotide sequence ID" value="NZ_CP035544.1"/>
</dbReference>
<dbReference type="Proteomes" id="UP000290889">
    <property type="component" value="Chromosome"/>
</dbReference>
<dbReference type="InterPro" id="IPR000182">
    <property type="entry name" value="GNAT_dom"/>
</dbReference>
<dbReference type="EMBL" id="CP035544">
    <property type="protein sequence ID" value="QBA64299.1"/>
    <property type="molecule type" value="Genomic_DNA"/>
</dbReference>
<dbReference type="Pfam" id="PF13508">
    <property type="entry name" value="Acetyltransf_7"/>
    <property type="match status" value="1"/>
</dbReference>
<dbReference type="InterPro" id="IPR050769">
    <property type="entry name" value="NAT_camello-type"/>
</dbReference>
<evidence type="ECO:0000313" key="4">
    <source>
        <dbReference type="Proteomes" id="UP000290889"/>
    </source>
</evidence>
<accession>A0A411E9D5</accession>
<evidence type="ECO:0000259" key="2">
    <source>
        <dbReference type="PROSITE" id="PS51186"/>
    </source>
</evidence>
<dbReference type="InterPro" id="IPR016181">
    <property type="entry name" value="Acyl_CoA_acyltransferase"/>
</dbReference>
<dbReference type="GO" id="GO:0008080">
    <property type="term" value="F:N-acetyltransferase activity"/>
    <property type="evidence" value="ECO:0007669"/>
    <property type="project" value="InterPro"/>
</dbReference>
<proteinExistence type="predicted"/>